<dbReference type="STRING" id="1223545.GS4_39_00690"/>
<dbReference type="AlphaFoldDB" id="M0QQ81"/>
<dbReference type="eggNOG" id="ENOG5031VFX">
    <property type="taxonomic scope" value="Bacteria"/>
</dbReference>
<proteinExistence type="predicted"/>
<keyword evidence="2" id="KW-1185">Reference proteome</keyword>
<name>M0QQ81_9ACTN</name>
<comment type="caution">
    <text evidence="1">The sequence shown here is derived from an EMBL/GenBank/DDBJ whole genome shotgun (WGS) entry which is preliminary data.</text>
</comment>
<dbReference type="EMBL" id="BANX01000039">
    <property type="protein sequence ID" value="GAC70738.1"/>
    <property type="molecule type" value="Genomic_DNA"/>
</dbReference>
<gene>
    <name evidence="1" type="ORF">GS4_39_00690</name>
</gene>
<sequence>MLGEVGERLREALEDENDDVPTQLLITEACRMADRLHRLDLILSGDEDTWMRLDLGKDSVIEVRVTSPLQESRQLSTVFRQLLAEIRRAKAEQAAGAGETQGDVLAGL</sequence>
<evidence type="ECO:0000313" key="1">
    <source>
        <dbReference type="EMBL" id="GAC70738.1"/>
    </source>
</evidence>
<organism evidence="1 2">
    <name type="scientific">Gordonia soli NBRC 108243</name>
    <dbReference type="NCBI Taxonomy" id="1223545"/>
    <lineage>
        <taxon>Bacteria</taxon>
        <taxon>Bacillati</taxon>
        <taxon>Actinomycetota</taxon>
        <taxon>Actinomycetes</taxon>
        <taxon>Mycobacteriales</taxon>
        <taxon>Gordoniaceae</taxon>
        <taxon>Gordonia</taxon>
    </lineage>
</organism>
<accession>M0QQ81</accession>
<protein>
    <submittedName>
        <fullName evidence="1">Uncharacterized protein</fullName>
    </submittedName>
</protein>
<reference evidence="1 2" key="1">
    <citation type="submission" date="2013-01" db="EMBL/GenBank/DDBJ databases">
        <title>Whole genome shotgun sequence of Gordonia soli NBRC 108243.</title>
        <authorList>
            <person name="Isaki-Nakamura S."/>
            <person name="Hosoyama A."/>
            <person name="Tsuchikane K."/>
            <person name="Ando Y."/>
            <person name="Baba S."/>
            <person name="Ohji S."/>
            <person name="Hamada M."/>
            <person name="Tamura T."/>
            <person name="Yamazoe A."/>
            <person name="Yamazaki S."/>
            <person name="Fujita N."/>
        </authorList>
    </citation>
    <scope>NUCLEOTIDE SEQUENCE [LARGE SCALE GENOMIC DNA]</scope>
    <source>
        <strain evidence="1 2">NBRC 108243</strain>
    </source>
</reference>
<evidence type="ECO:0000313" key="2">
    <source>
        <dbReference type="Proteomes" id="UP000011666"/>
    </source>
</evidence>
<dbReference type="Proteomes" id="UP000011666">
    <property type="component" value="Unassembled WGS sequence"/>
</dbReference>